<reference evidence="1" key="1">
    <citation type="submission" date="2021-03" db="EMBL/GenBank/DDBJ databases">
        <title>Draft genome sequence of rust myrtle Austropuccinia psidii MF-1, a brazilian biotype.</title>
        <authorList>
            <person name="Quecine M.C."/>
            <person name="Pachon D.M.R."/>
            <person name="Bonatelli M.L."/>
            <person name="Correr F.H."/>
            <person name="Franceschini L.M."/>
            <person name="Leite T.F."/>
            <person name="Margarido G.R.A."/>
            <person name="Almeida C.A."/>
            <person name="Ferrarezi J.A."/>
            <person name="Labate C.A."/>
        </authorList>
    </citation>
    <scope>NUCLEOTIDE SEQUENCE</scope>
    <source>
        <strain evidence="1">MF-1</strain>
    </source>
</reference>
<evidence type="ECO:0000313" key="2">
    <source>
        <dbReference type="Proteomes" id="UP000765509"/>
    </source>
</evidence>
<organism evidence="1 2">
    <name type="scientific">Austropuccinia psidii MF-1</name>
    <dbReference type="NCBI Taxonomy" id="1389203"/>
    <lineage>
        <taxon>Eukaryota</taxon>
        <taxon>Fungi</taxon>
        <taxon>Dikarya</taxon>
        <taxon>Basidiomycota</taxon>
        <taxon>Pucciniomycotina</taxon>
        <taxon>Pucciniomycetes</taxon>
        <taxon>Pucciniales</taxon>
        <taxon>Sphaerophragmiaceae</taxon>
        <taxon>Austropuccinia</taxon>
    </lineage>
</organism>
<comment type="caution">
    <text evidence="1">The sequence shown here is derived from an EMBL/GenBank/DDBJ whole genome shotgun (WGS) entry which is preliminary data.</text>
</comment>
<name>A0A9Q3CE57_9BASI</name>
<accession>A0A9Q3CE57</accession>
<sequence>MPLTLPSSLLMLPHPRCPQSIRSCSALKIYLLCCPQPSLCLLPPTSSSLPITILMLLQFPPNMPLMLLPHRPKPQFHLPSLHSCNALTMILKRPPSQPSPLLMLLHPCLIFSATYNPYTPAVPSRYASGAALNPPYAQSSLCCLPCLCSGIRTIGYGGLLAYMMNTITETC</sequence>
<dbReference type="Proteomes" id="UP000765509">
    <property type="component" value="Unassembled WGS sequence"/>
</dbReference>
<proteinExistence type="predicted"/>
<dbReference type="EMBL" id="AVOT02006673">
    <property type="protein sequence ID" value="MBW0482163.1"/>
    <property type="molecule type" value="Genomic_DNA"/>
</dbReference>
<keyword evidence="2" id="KW-1185">Reference proteome</keyword>
<evidence type="ECO:0000313" key="1">
    <source>
        <dbReference type="EMBL" id="MBW0482163.1"/>
    </source>
</evidence>
<protein>
    <submittedName>
        <fullName evidence="1">Uncharacterized protein</fullName>
    </submittedName>
</protein>
<dbReference type="AlphaFoldDB" id="A0A9Q3CE57"/>
<gene>
    <name evidence="1" type="ORF">O181_021878</name>
</gene>